<proteinExistence type="predicted"/>
<organism evidence="1 2">
    <name type="scientific">Portibacter lacus</name>
    <dbReference type="NCBI Taxonomy" id="1099794"/>
    <lineage>
        <taxon>Bacteria</taxon>
        <taxon>Pseudomonadati</taxon>
        <taxon>Bacteroidota</taxon>
        <taxon>Saprospiria</taxon>
        <taxon>Saprospirales</taxon>
        <taxon>Haliscomenobacteraceae</taxon>
        <taxon>Portibacter</taxon>
    </lineage>
</organism>
<accession>A0AA37WEC1</accession>
<comment type="caution">
    <text evidence="1">The sequence shown here is derived from an EMBL/GenBank/DDBJ whole genome shotgun (WGS) entry which is preliminary data.</text>
</comment>
<protein>
    <submittedName>
        <fullName evidence="1">Uncharacterized protein</fullName>
    </submittedName>
</protein>
<dbReference type="EMBL" id="BSOH01000006">
    <property type="protein sequence ID" value="GLR16559.1"/>
    <property type="molecule type" value="Genomic_DNA"/>
</dbReference>
<gene>
    <name evidence="1" type="ORF">GCM10007940_11740</name>
</gene>
<name>A0AA37WEC1_9BACT</name>
<dbReference type="Proteomes" id="UP001156666">
    <property type="component" value="Unassembled WGS sequence"/>
</dbReference>
<keyword evidence="2" id="KW-1185">Reference proteome</keyword>
<dbReference type="AlphaFoldDB" id="A0AA37WEC1"/>
<sequence length="282" mass="31350">MKKRKYEVDDAKKVNSMAAAENFEATESMQPPSFFATAQQVETQAGVTQDQLVQDTSGQAENQMEEQSEAPSNYATIKPNRLFGAMRAGHEYFKAVSSFQNVEINGSKAYGDAGCLSAPNIEPLIFGELSGEMVTYENREMAKAVSKVTAYYLDQWRAGFHIPGLNWYPLFNYFPGPVAPPMPNIPTPLAICPSFGEFLLTKKQMMIQDIMNALPSKMRNDINSTTVSSYCNVTVDYYNQWLNTDYLTNMVGYGPIPGFKPPFSYGGQVRGGRLLPKFGVLN</sequence>
<evidence type="ECO:0000313" key="1">
    <source>
        <dbReference type="EMBL" id="GLR16559.1"/>
    </source>
</evidence>
<dbReference type="RefSeq" id="WP_235295301.1">
    <property type="nucleotide sequence ID" value="NZ_BSOH01000006.1"/>
</dbReference>
<reference evidence="1" key="2">
    <citation type="submission" date="2023-01" db="EMBL/GenBank/DDBJ databases">
        <title>Draft genome sequence of Portibacter lacus strain NBRC 108769.</title>
        <authorList>
            <person name="Sun Q."/>
            <person name="Mori K."/>
        </authorList>
    </citation>
    <scope>NUCLEOTIDE SEQUENCE</scope>
    <source>
        <strain evidence="1">NBRC 108769</strain>
    </source>
</reference>
<evidence type="ECO:0000313" key="2">
    <source>
        <dbReference type="Proteomes" id="UP001156666"/>
    </source>
</evidence>
<reference evidence="1" key="1">
    <citation type="journal article" date="2014" name="Int. J. Syst. Evol. Microbiol.">
        <title>Complete genome sequence of Corynebacterium casei LMG S-19264T (=DSM 44701T), isolated from a smear-ripened cheese.</title>
        <authorList>
            <consortium name="US DOE Joint Genome Institute (JGI-PGF)"/>
            <person name="Walter F."/>
            <person name="Albersmeier A."/>
            <person name="Kalinowski J."/>
            <person name="Ruckert C."/>
        </authorList>
    </citation>
    <scope>NUCLEOTIDE SEQUENCE</scope>
    <source>
        <strain evidence="1">NBRC 108769</strain>
    </source>
</reference>